<evidence type="ECO:0000313" key="4">
    <source>
        <dbReference type="EMBL" id="SLN10187.1"/>
    </source>
</evidence>
<evidence type="ECO:0000259" key="2">
    <source>
        <dbReference type="Pfam" id="PF00156"/>
    </source>
</evidence>
<evidence type="ECO:0000256" key="1">
    <source>
        <dbReference type="ARBA" id="ARBA00008007"/>
    </source>
</evidence>
<reference evidence="4 5" key="1">
    <citation type="submission" date="2017-03" db="EMBL/GenBank/DDBJ databases">
        <authorList>
            <person name="Afonso C.L."/>
            <person name="Miller P.J."/>
            <person name="Scott M.A."/>
            <person name="Spackman E."/>
            <person name="Goraichik I."/>
            <person name="Dimitrov K.M."/>
            <person name="Suarez D.L."/>
            <person name="Swayne D.E."/>
        </authorList>
    </citation>
    <scope>NUCLEOTIDE SEQUENCE [LARGE SCALE GENOMIC DNA]</scope>
    <source>
        <strain evidence="4 5">CECT 7691</strain>
    </source>
</reference>
<dbReference type="OrthoDB" id="9779910at2"/>
<name>A0A1Y5RA83_9PROT</name>
<gene>
    <name evidence="4" type="ORF">OCH7691_00018</name>
</gene>
<dbReference type="AlphaFoldDB" id="A0A1Y5RA83"/>
<dbReference type="InterPro" id="IPR051910">
    <property type="entry name" value="ComF/GntX_DNA_util-trans"/>
</dbReference>
<dbReference type="CDD" id="cd06223">
    <property type="entry name" value="PRTases_typeI"/>
    <property type="match status" value="1"/>
</dbReference>
<sequence length="254" mass="27508">MPAVILRRSLRLGLARTIDFLLPPQCAGCRIPIAQDSALCAECWGGIDFIGPPYCVTCGYPFPHDAGDGAECGACIARTPAFDRARAAMAYGEVPRTLILGFKHGDRIEATALYARWLAHAGAAFRAEADIVTCVPLHRGRLFRRRYNQSALLANRLARDWARPAIPDLVLRVRATRSQGGLNAGERRRNVAAAFAINPRHAAQLAGRNVVLVDDVLTTGATVEAVARVLRRGGAGAVNVLTLARVVRDWRNPI</sequence>
<dbReference type="Pfam" id="PF00156">
    <property type="entry name" value="Pribosyltran"/>
    <property type="match status" value="1"/>
</dbReference>
<dbReference type="SUPFAM" id="SSF53271">
    <property type="entry name" value="PRTase-like"/>
    <property type="match status" value="1"/>
</dbReference>
<dbReference type="Pfam" id="PF18912">
    <property type="entry name" value="DZR_2"/>
    <property type="match status" value="1"/>
</dbReference>
<dbReference type="PANTHER" id="PTHR47505:SF1">
    <property type="entry name" value="DNA UTILIZATION PROTEIN YHGH"/>
    <property type="match status" value="1"/>
</dbReference>
<feature type="domain" description="Phosphoribosyltransferase" evidence="2">
    <location>
        <begin position="172"/>
        <end position="246"/>
    </location>
</feature>
<evidence type="ECO:0000313" key="5">
    <source>
        <dbReference type="Proteomes" id="UP000193200"/>
    </source>
</evidence>
<dbReference type="FunCoup" id="A0A1Y5RA83">
    <property type="interactions" value="269"/>
</dbReference>
<organism evidence="4 5">
    <name type="scientific">Oceanibacterium hippocampi</name>
    <dbReference type="NCBI Taxonomy" id="745714"/>
    <lineage>
        <taxon>Bacteria</taxon>
        <taxon>Pseudomonadati</taxon>
        <taxon>Pseudomonadota</taxon>
        <taxon>Alphaproteobacteria</taxon>
        <taxon>Sneathiellales</taxon>
        <taxon>Sneathiellaceae</taxon>
        <taxon>Oceanibacterium</taxon>
    </lineage>
</organism>
<dbReference type="Proteomes" id="UP000193200">
    <property type="component" value="Unassembled WGS sequence"/>
</dbReference>
<dbReference type="InterPro" id="IPR044005">
    <property type="entry name" value="DZR_2"/>
</dbReference>
<comment type="similarity">
    <text evidence="1">Belongs to the ComF/GntX family.</text>
</comment>
<dbReference type="InterPro" id="IPR029057">
    <property type="entry name" value="PRTase-like"/>
</dbReference>
<evidence type="ECO:0000259" key="3">
    <source>
        <dbReference type="Pfam" id="PF18912"/>
    </source>
</evidence>
<protein>
    <submittedName>
        <fullName evidence="4">DNA utilization protein GntX</fullName>
    </submittedName>
</protein>
<feature type="domain" description="Double zinc ribbon" evidence="3">
    <location>
        <begin position="18"/>
        <end position="75"/>
    </location>
</feature>
<dbReference type="EMBL" id="FWFR01000001">
    <property type="protein sequence ID" value="SLN10187.1"/>
    <property type="molecule type" value="Genomic_DNA"/>
</dbReference>
<dbReference type="InterPro" id="IPR000836">
    <property type="entry name" value="PRTase_dom"/>
</dbReference>
<dbReference type="InParanoid" id="A0A1Y5RA83"/>
<dbReference type="Gene3D" id="3.40.50.2020">
    <property type="match status" value="1"/>
</dbReference>
<keyword evidence="5" id="KW-1185">Reference proteome</keyword>
<accession>A0A1Y5RA83</accession>
<proteinExistence type="inferred from homology"/>
<dbReference type="PANTHER" id="PTHR47505">
    <property type="entry name" value="DNA UTILIZATION PROTEIN YHGH"/>
    <property type="match status" value="1"/>
</dbReference>